<organism evidence="3 4">
    <name type="scientific">Paraburkholderia sartisoli</name>
    <dbReference type="NCBI Taxonomy" id="83784"/>
    <lineage>
        <taxon>Bacteria</taxon>
        <taxon>Pseudomonadati</taxon>
        <taxon>Pseudomonadota</taxon>
        <taxon>Betaproteobacteria</taxon>
        <taxon>Burkholderiales</taxon>
        <taxon>Burkholderiaceae</taxon>
        <taxon>Paraburkholderia</taxon>
    </lineage>
</organism>
<dbReference type="AlphaFoldDB" id="A0A1H4E942"/>
<dbReference type="SUPFAM" id="SSF56176">
    <property type="entry name" value="FAD-binding/transporter-associated domain-like"/>
    <property type="match status" value="1"/>
</dbReference>
<dbReference type="Gene3D" id="3.30.465.10">
    <property type="match status" value="1"/>
</dbReference>
<name>A0A1H4E942_9BURK</name>
<dbReference type="InterPro" id="IPR016169">
    <property type="entry name" value="FAD-bd_PCMH_sub2"/>
</dbReference>
<dbReference type="PROSITE" id="PS51387">
    <property type="entry name" value="FAD_PCMH"/>
    <property type="match status" value="1"/>
</dbReference>
<proteinExistence type="predicted"/>
<dbReference type="PANTHER" id="PTHR43762:SF1">
    <property type="entry name" value="D-ARABINONO-1,4-LACTONE OXIDASE"/>
    <property type="match status" value="1"/>
</dbReference>
<dbReference type="EMBL" id="FNRQ01000003">
    <property type="protein sequence ID" value="SEA81553.1"/>
    <property type="molecule type" value="Genomic_DNA"/>
</dbReference>
<reference evidence="4" key="1">
    <citation type="submission" date="2016-10" db="EMBL/GenBank/DDBJ databases">
        <authorList>
            <person name="Varghese N."/>
            <person name="Submissions S."/>
        </authorList>
    </citation>
    <scope>NUCLEOTIDE SEQUENCE [LARGE SCALE GENOMIC DNA]</scope>
    <source>
        <strain evidence="4">LMG 24000</strain>
    </source>
</reference>
<keyword evidence="1" id="KW-0285">Flavoprotein</keyword>
<dbReference type="InterPro" id="IPR036318">
    <property type="entry name" value="FAD-bd_PCMH-like_sf"/>
</dbReference>
<dbReference type="GO" id="GO:0071949">
    <property type="term" value="F:FAD binding"/>
    <property type="evidence" value="ECO:0007669"/>
    <property type="project" value="InterPro"/>
</dbReference>
<dbReference type="RefSeq" id="WP_090533306.1">
    <property type="nucleotide sequence ID" value="NZ_FNRQ01000003.1"/>
</dbReference>
<accession>A0A1H4E942</accession>
<keyword evidence="4" id="KW-1185">Reference proteome</keyword>
<evidence type="ECO:0000256" key="1">
    <source>
        <dbReference type="ARBA" id="ARBA00022827"/>
    </source>
</evidence>
<dbReference type="InterPro" id="IPR006094">
    <property type="entry name" value="Oxid_FAD_bind_N"/>
</dbReference>
<protein>
    <submittedName>
        <fullName evidence="3">FAD/FMN-containing dehydrogenase</fullName>
    </submittedName>
</protein>
<dbReference type="STRING" id="83784.SAMN05192564_103209"/>
<keyword evidence="1" id="KW-0274">FAD</keyword>
<evidence type="ECO:0000313" key="4">
    <source>
        <dbReference type="Proteomes" id="UP000198638"/>
    </source>
</evidence>
<feature type="domain" description="FAD-binding PCMH-type" evidence="2">
    <location>
        <begin position="17"/>
        <end position="184"/>
    </location>
</feature>
<dbReference type="InterPro" id="IPR016166">
    <property type="entry name" value="FAD-bd_PCMH"/>
</dbReference>
<dbReference type="OrthoDB" id="143770at2"/>
<gene>
    <name evidence="3" type="ORF">SAMN05192564_103209</name>
</gene>
<sequence length="440" mass="48933">MSASKLQSWGHYPYAPQSSHPLSWRDAVQAELDDTRARFGTTLPFGNGRSYGDSCLAATDHVLHMRGLGRFISADWERGVLRAEAGVTLGEVLELSIPRGWMLPVTPGTQFVTLAGAVANDVHGKNHHVRGTFGRHVRRFSLLRSDREPAECAPGENDGLFRATIGGLGLTGVIEWVEIQLMPVRSGRISMTSIRFAHLDEFLALSDELDPCHEYGVAWVDCLASGDALGRGIYMSGDHAADGDFSIKGTRRRNVPFVLPWSPVNRHTLKIFNAFYYRRQSQRVEHASVDFASFFYPLDGVRNWNRIYGRRGFQQHQCVIPEAASRDALKEILATIAKSGLGSCLAVLKRCGTLVSPGLISFPMPGVSLALDFPQHARRNETLFLRLDAIVNEAGGRQYPAKDAHMSGADFRAAYPAWQELERNRDPALMSRFWKRTTQP</sequence>
<dbReference type="Pfam" id="PF01565">
    <property type="entry name" value="FAD_binding_4"/>
    <property type="match status" value="1"/>
</dbReference>
<evidence type="ECO:0000313" key="3">
    <source>
        <dbReference type="EMBL" id="SEA81553.1"/>
    </source>
</evidence>
<dbReference type="InterPro" id="IPR010031">
    <property type="entry name" value="FAD_lactone_oxidase-like"/>
</dbReference>
<dbReference type="GO" id="GO:0016899">
    <property type="term" value="F:oxidoreductase activity, acting on the CH-OH group of donors, oxygen as acceptor"/>
    <property type="evidence" value="ECO:0007669"/>
    <property type="project" value="InterPro"/>
</dbReference>
<dbReference type="Proteomes" id="UP000198638">
    <property type="component" value="Unassembled WGS sequence"/>
</dbReference>
<dbReference type="PANTHER" id="PTHR43762">
    <property type="entry name" value="L-GULONOLACTONE OXIDASE"/>
    <property type="match status" value="1"/>
</dbReference>
<evidence type="ECO:0000259" key="2">
    <source>
        <dbReference type="PROSITE" id="PS51387"/>
    </source>
</evidence>